<gene>
    <name evidence="2" type="ORF">ANN_20541</name>
</gene>
<organism evidence="2 3">
    <name type="scientific">Periplaneta americana</name>
    <name type="common">American cockroach</name>
    <name type="synonym">Blatta americana</name>
    <dbReference type="NCBI Taxonomy" id="6978"/>
    <lineage>
        <taxon>Eukaryota</taxon>
        <taxon>Metazoa</taxon>
        <taxon>Ecdysozoa</taxon>
        <taxon>Arthropoda</taxon>
        <taxon>Hexapoda</taxon>
        <taxon>Insecta</taxon>
        <taxon>Pterygota</taxon>
        <taxon>Neoptera</taxon>
        <taxon>Polyneoptera</taxon>
        <taxon>Dictyoptera</taxon>
        <taxon>Blattodea</taxon>
        <taxon>Blattoidea</taxon>
        <taxon>Blattidae</taxon>
        <taxon>Blattinae</taxon>
        <taxon>Periplaneta</taxon>
    </lineage>
</organism>
<keyword evidence="3" id="KW-1185">Reference proteome</keyword>
<dbReference type="EMBL" id="JAJSOF020000029">
    <property type="protein sequence ID" value="KAJ4431933.1"/>
    <property type="molecule type" value="Genomic_DNA"/>
</dbReference>
<sequence length="306" mass="35979">MADCEMISESDHSDSEVKGKRRRNEEEWKRNKIKRLKCEGKSHENWAGKTAEARTTGSDCRRPQDEYLQALVSSRPIQRRRAKFEEGVKRSASYVYKIKLGSEEHVVCLKAFCSLHGMTEAHVKRLCKLLTSGLSPQDMRGKHHNRPNAVKPNVQALMDCHIRKFPYRVAHYSNSDGKRRYQVLYELFLKEHDPDNYVTLMAGQIDVDKVHGIVSYRTFLTYFRDNFNYEFGRPQVGKCRKCEELNVKVQSEKNKSVREWLQVELNLHKTKAKVFYTELERCKKLSDDENDTEMITFDFQQNLLFQ</sequence>
<feature type="region of interest" description="Disordered" evidence="1">
    <location>
        <begin position="1"/>
        <end position="26"/>
    </location>
</feature>
<protein>
    <submittedName>
        <fullName evidence="2">Uncharacterized protein</fullName>
    </submittedName>
</protein>
<evidence type="ECO:0000313" key="2">
    <source>
        <dbReference type="EMBL" id="KAJ4431933.1"/>
    </source>
</evidence>
<feature type="compositionally biased region" description="Basic and acidic residues" evidence="1">
    <location>
        <begin position="9"/>
        <end position="26"/>
    </location>
</feature>
<evidence type="ECO:0000256" key="1">
    <source>
        <dbReference type="SAM" id="MobiDB-lite"/>
    </source>
</evidence>
<evidence type="ECO:0000313" key="3">
    <source>
        <dbReference type="Proteomes" id="UP001148838"/>
    </source>
</evidence>
<accession>A0ABQ8SDC9</accession>
<proteinExistence type="predicted"/>
<name>A0ABQ8SDC9_PERAM</name>
<comment type="caution">
    <text evidence="2">The sequence shown here is derived from an EMBL/GenBank/DDBJ whole genome shotgun (WGS) entry which is preliminary data.</text>
</comment>
<dbReference type="Proteomes" id="UP001148838">
    <property type="component" value="Unassembled WGS sequence"/>
</dbReference>
<reference evidence="2 3" key="1">
    <citation type="journal article" date="2022" name="Allergy">
        <title>Genome assembly and annotation of Periplaneta americana reveal a comprehensive cockroach allergen profile.</title>
        <authorList>
            <person name="Wang L."/>
            <person name="Xiong Q."/>
            <person name="Saelim N."/>
            <person name="Wang L."/>
            <person name="Nong W."/>
            <person name="Wan A.T."/>
            <person name="Shi M."/>
            <person name="Liu X."/>
            <person name="Cao Q."/>
            <person name="Hui J.H.L."/>
            <person name="Sookrung N."/>
            <person name="Leung T.F."/>
            <person name="Tungtrongchitr A."/>
            <person name="Tsui S.K.W."/>
        </authorList>
    </citation>
    <scope>NUCLEOTIDE SEQUENCE [LARGE SCALE GENOMIC DNA]</scope>
    <source>
        <strain evidence="2">PWHHKU_190912</strain>
    </source>
</reference>